<dbReference type="Pfam" id="PF11604">
    <property type="entry name" value="CusF_Ec"/>
    <property type="match status" value="1"/>
</dbReference>
<feature type="signal peptide" evidence="2">
    <location>
        <begin position="1"/>
        <end position="34"/>
    </location>
</feature>
<dbReference type="RefSeq" id="WP_012204755.1">
    <property type="nucleotide sequence ID" value="NC_010002.1"/>
</dbReference>
<evidence type="ECO:0000256" key="1">
    <source>
        <dbReference type="SAM" id="MobiDB-lite"/>
    </source>
</evidence>
<evidence type="ECO:0000313" key="3">
    <source>
        <dbReference type="EMBL" id="ABX35545.1"/>
    </source>
</evidence>
<protein>
    <recommendedName>
        <fullName evidence="5">Copper-binding protein</fullName>
    </recommendedName>
</protein>
<dbReference type="AlphaFoldDB" id="A9BZE5"/>
<dbReference type="InterPro" id="IPR042230">
    <property type="entry name" value="CusF_sf"/>
</dbReference>
<dbReference type="InterPro" id="IPR021647">
    <property type="entry name" value="CusF_Ec"/>
</dbReference>
<dbReference type="KEGG" id="dac:Daci_2907"/>
<proteinExistence type="predicted"/>
<keyword evidence="4" id="KW-1185">Reference proteome</keyword>
<evidence type="ECO:0000256" key="2">
    <source>
        <dbReference type="SAM" id="SignalP"/>
    </source>
</evidence>
<accession>A9BZE5</accession>
<reference evidence="3 4" key="1">
    <citation type="journal article" date="2004" name="Appl. Environ. Microbiol.">
        <title>Mineralization of individual congeners of linear alkylbenzenesulfonate by defined pairs of heterotrophic bacteria.</title>
        <authorList>
            <person name="Schleheck D."/>
            <person name="Knepper T.P."/>
            <person name="Fischer K."/>
            <person name="Cook A.M."/>
        </authorList>
    </citation>
    <scope>NUCLEOTIDE SEQUENCE [LARGE SCALE GENOMIC DNA]</scope>
    <source>
        <strain evidence="4">DSM 14801 / SPH-1</strain>
    </source>
</reference>
<dbReference type="STRING" id="398578.Daci_2907"/>
<dbReference type="GeneID" id="24115046"/>
<keyword evidence="2" id="KW-0732">Signal</keyword>
<dbReference type="eggNOG" id="COG5569">
    <property type="taxonomic scope" value="Bacteria"/>
</dbReference>
<name>A9BZE5_DELAS</name>
<reference evidence="4" key="2">
    <citation type="submission" date="2007-11" db="EMBL/GenBank/DDBJ databases">
        <title>Complete sequence of Delftia acidovorans DSM 14801 / SPH-1.</title>
        <authorList>
            <person name="Copeland A."/>
            <person name="Lucas S."/>
            <person name="Lapidus A."/>
            <person name="Barry K."/>
            <person name="Glavina del Rio T."/>
            <person name="Dalin E."/>
            <person name="Tice H."/>
            <person name="Pitluck S."/>
            <person name="Lowry S."/>
            <person name="Clum A."/>
            <person name="Schmutz J."/>
            <person name="Larimer F."/>
            <person name="Land M."/>
            <person name="Hauser L."/>
            <person name="Kyrpides N."/>
            <person name="Kim E."/>
            <person name="Schleheck D."/>
            <person name="Richardson P."/>
        </authorList>
    </citation>
    <scope>NUCLEOTIDE SEQUENCE [LARGE SCALE GENOMIC DNA]</scope>
    <source>
        <strain evidence="4">DSM 14801 / SPH-1</strain>
    </source>
</reference>
<dbReference type="Proteomes" id="UP000000784">
    <property type="component" value="Chromosome"/>
</dbReference>
<evidence type="ECO:0008006" key="5">
    <source>
        <dbReference type="Google" id="ProtNLM"/>
    </source>
</evidence>
<dbReference type="EMBL" id="CP000884">
    <property type="protein sequence ID" value="ABX35545.1"/>
    <property type="molecule type" value="Genomic_DNA"/>
</dbReference>
<sequence length="133" mass="14217">MHNTALLVSRTSRTARTSLAVRLALAAALIPAWAGAQATAHDHAAHGAQSAETAPAAVSQDLSEGEVTRWDARTSKVTLRHGELKNLGMPPMTMVFQLRVAAPEPALKAGDKVRFRAEQDQGAFVVTQLEVLR</sequence>
<feature type="chain" id="PRO_5002736178" description="Copper-binding protein" evidence="2">
    <location>
        <begin position="35"/>
        <end position="133"/>
    </location>
</feature>
<feature type="region of interest" description="Disordered" evidence="1">
    <location>
        <begin position="44"/>
        <end position="67"/>
    </location>
</feature>
<gene>
    <name evidence="3" type="ordered locus">Daci_2907</name>
</gene>
<dbReference type="HOGENOM" id="CLU_140852_0_1_4"/>
<dbReference type="Gene3D" id="2.40.50.320">
    <property type="entry name" value="Copper binding periplasmic protein CusF"/>
    <property type="match status" value="1"/>
</dbReference>
<evidence type="ECO:0000313" key="4">
    <source>
        <dbReference type="Proteomes" id="UP000000784"/>
    </source>
</evidence>
<organism evidence="3 4">
    <name type="scientific">Delftia acidovorans (strain DSM 14801 / SPH-1)</name>
    <dbReference type="NCBI Taxonomy" id="398578"/>
    <lineage>
        <taxon>Bacteria</taxon>
        <taxon>Pseudomonadati</taxon>
        <taxon>Pseudomonadota</taxon>
        <taxon>Betaproteobacteria</taxon>
        <taxon>Burkholderiales</taxon>
        <taxon>Comamonadaceae</taxon>
        <taxon>Delftia</taxon>
    </lineage>
</organism>